<accession>A0A9E7D4V8</accession>
<feature type="domain" description="Methyltransferase" evidence="3">
    <location>
        <begin position="62"/>
        <end position="157"/>
    </location>
</feature>
<dbReference type="InterPro" id="IPR029063">
    <property type="entry name" value="SAM-dependent_MTases_sf"/>
</dbReference>
<dbReference type="Pfam" id="PF13649">
    <property type="entry name" value="Methyltransf_25"/>
    <property type="match status" value="1"/>
</dbReference>
<proteinExistence type="predicted"/>
<dbReference type="SUPFAM" id="SSF53335">
    <property type="entry name" value="S-adenosyl-L-methionine-dependent methyltransferases"/>
    <property type="match status" value="1"/>
</dbReference>
<dbReference type="InterPro" id="IPR041698">
    <property type="entry name" value="Methyltransf_25"/>
</dbReference>
<evidence type="ECO:0000313" key="4">
    <source>
        <dbReference type="EMBL" id="UQF79502.1"/>
    </source>
</evidence>
<gene>
    <name evidence="4" type="ORF">M3I41_07950</name>
</gene>
<evidence type="ECO:0000256" key="1">
    <source>
        <dbReference type="ARBA" id="ARBA00022603"/>
    </source>
</evidence>
<evidence type="ECO:0000256" key="2">
    <source>
        <dbReference type="ARBA" id="ARBA00022679"/>
    </source>
</evidence>
<reference evidence="4" key="1">
    <citation type="submission" date="2022-05" db="EMBL/GenBank/DDBJ databases">
        <title>Using nanopore sequencing to obtain complete genomes from saliva samples.</title>
        <authorList>
            <person name="Baker J.L."/>
        </authorList>
    </citation>
    <scope>NUCLEOTIDE SEQUENCE</scope>
    <source>
        <strain evidence="4">JCVI-JB-Ag32</strain>
    </source>
</reference>
<keyword evidence="2" id="KW-0808">Transferase</keyword>
<dbReference type="Proteomes" id="UP000830236">
    <property type="component" value="Chromosome"/>
</dbReference>
<dbReference type="GO" id="GO:0008168">
    <property type="term" value="F:methyltransferase activity"/>
    <property type="evidence" value="ECO:0007669"/>
    <property type="project" value="UniProtKB-KW"/>
</dbReference>
<dbReference type="GO" id="GO:0032259">
    <property type="term" value="P:methylation"/>
    <property type="evidence" value="ECO:0007669"/>
    <property type="project" value="UniProtKB-KW"/>
</dbReference>
<dbReference type="CDD" id="cd02440">
    <property type="entry name" value="AdoMet_MTases"/>
    <property type="match status" value="1"/>
</dbReference>
<dbReference type="PANTHER" id="PTHR43861">
    <property type="entry name" value="TRANS-ACONITATE 2-METHYLTRANSFERASE-RELATED"/>
    <property type="match status" value="1"/>
</dbReference>
<organism evidence="4 5">
    <name type="scientific">Actinomyces graevenitzii</name>
    <dbReference type="NCBI Taxonomy" id="55565"/>
    <lineage>
        <taxon>Bacteria</taxon>
        <taxon>Bacillati</taxon>
        <taxon>Actinomycetota</taxon>
        <taxon>Actinomycetes</taxon>
        <taxon>Actinomycetales</taxon>
        <taxon>Actinomycetaceae</taxon>
        <taxon>Actinomyces</taxon>
    </lineage>
</organism>
<evidence type="ECO:0000313" key="5">
    <source>
        <dbReference type="Proteomes" id="UP000830236"/>
    </source>
</evidence>
<dbReference type="Gene3D" id="3.40.50.150">
    <property type="entry name" value="Vaccinia Virus protein VP39"/>
    <property type="match status" value="1"/>
</dbReference>
<dbReference type="KEGG" id="agh:M3I41_07950"/>
<dbReference type="PANTHER" id="PTHR43861:SF1">
    <property type="entry name" value="TRANS-ACONITATE 2-METHYLTRANSFERASE"/>
    <property type="match status" value="1"/>
</dbReference>
<evidence type="ECO:0000259" key="3">
    <source>
        <dbReference type="Pfam" id="PF13649"/>
    </source>
</evidence>
<dbReference type="AlphaFoldDB" id="A0A9E7D4V8"/>
<protein>
    <submittedName>
        <fullName evidence="4">Class I SAM-dependent methyltransferase</fullName>
    </submittedName>
</protein>
<name>A0A9E7D4V8_9ACTO</name>
<keyword evidence="1 4" id="KW-0489">Methyltransferase</keyword>
<sequence length="281" mass="31095">MSKLTNQAAWFSDNEKNWDDRANLHMAGDYCGLSRLLADPNAISAELALDIGRFGDLAGKQVMHLQCHVGTDTIGFARRGAARVVGLDLSQTSLAHARAIADKAGVDVEYVHANVYDARQAVSGDFDLVYTSIGVLCWLPDVVQWARVIASLLKPGGTFFIRDDHPMFMTIGEDVSDGLKIEQPYFQLDTPMTWDDDSSYVDTPGAPRIAHTTNHQWNHSLGQIITALIDAGLVVDGVEEFTYSAWCPWPGLMEQHADGMWRLREQPERLPLQFAISAHKA</sequence>
<dbReference type="EMBL" id="CP097095">
    <property type="protein sequence ID" value="UQF79502.1"/>
    <property type="molecule type" value="Genomic_DNA"/>
</dbReference>